<evidence type="ECO:0000313" key="1">
    <source>
        <dbReference type="EMBL" id="OAN32188.1"/>
    </source>
</evidence>
<dbReference type="EMBL" id="LWCR01000001">
    <property type="protein sequence ID" value="OAN32188.1"/>
    <property type="molecule type" value="Genomic_DNA"/>
</dbReference>
<accession>A0A178LNK6</accession>
<comment type="caution">
    <text evidence="1">The sequence shown here is derived from an EMBL/GenBank/DDBJ whole genome shotgun (WGS) entry which is preliminary data.</text>
</comment>
<proteinExistence type="predicted"/>
<organism evidence="1 2">
    <name type="scientific">Pseudomonas oryzihabitans</name>
    <dbReference type="NCBI Taxonomy" id="47885"/>
    <lineage>
        <taxon>Bacteria</taxon>
        <taxon>Pseudomonadati</taxon>
        <taxon>Pseudomonadota</taxon>
        <taxon>Gammaproteobacteria</taxon>
        <taxon>Pseudomonadales</taxon>
        <taxon>Pseudomonadaceae</taxon>
        <taxon>Pseudomonas</taxon>
    </lineage>
</organism>
<dbReference type="AlphaFoldDB" id="A0A178LNK6"/>
<gene>
    <name evidence="1" type="ORF">A4V15_00360</name>
</gene>
<protein>
    <submittedName>
        <fullName evidence="1">Uncharacterized protein</fullName>
    </submittedName>
</protein>
<reference evidence="1 2" key="1">
    <citation type="submission" date="2016-04" db="EMBL/GenBank/DDBJ databases">
        <title>Draft Genome Sequences of Staphylococcus capitis Strain H36, S. capitis Strain H65, S. cohnii Strain H62, S. hominis Strain H69, Mycobacterium iranicum Strain H39, Plantibacter sp. Strain H53, Pseudomonas oryzihabitans Strain H72, and Microbacterium sp. Strain H83, isolated from residential settings.</title>
        <authorList>
            <person name="Lymperopoulou D."/>
            <person name="Adams R.I."/>
            <person name="Lindow S."/>
            <person name="Coil D.A."/>
            <person name="Jospin G."/>
            <person name="Eisen J.A."/>
        </authorList>
    </citation>
    <scope>NUCLEOTIDE SEQUENCE [LARGE SCALE GENOMIC DNA]</scope>
    <source>
        <strain evidence="1 2">H72</strain>
    </source>
</reference>
<sequence length="116" mass="13192">MRLQVLEDIHHGLFAVMVIEDFIAQPFRVRVIQPAQEFSFEFCIDSHEFSSYGCTGYDKRGDDQCLVRSYRTSSRSAENVLIMQAVPRVTETPIDLVWTAISLNNLTKLSSCGTRS</sequence>
<name>A0A178LNK6_9PSED</name>
<evidence type="ECO:0000313" key="2">
    <source>
        <dbReference type="Proteomes" id="UP000078356"/>
    </source>
</evidence>
<dbReference type="Proteomes" id="UP000078356">
    <property type="component" value="Unassembled WGS sequence"/>
</dbReference>